<keyword evidence="1 3" id="KW-0597">Phosphoprotein</keyword>
<dbReference type="Proteomes" id="UP000029579">
    <property type="component" value="Unassembled WGS sequence"/>
</dbReference>
<feature type="modified residue" description="4-aspartylphosphate" evidence="3">
    <location>
        <position position="53"/>
    </location>
</feature>
<dbReference type="InterPro" id="IPR016032">
    <property type="entry name" value="Sig_transdc_resp-reg_C-effctor"/>
</dbReference>
<dbReference type="InterPro" id="IPR011006">
    <property type="entry name" value="CheY-like_superfamily"/>
</dbReference>
<dbReference type="SMART" id="SM00421">
    <property type="entry name" value="HTH_LUXR"/>
    <property type="match status" value="1"/>
</dbReference>
<dbReference type="PROSITE" id="PS00622">
    <property type="entry name" value="HTH_LUXR_1"/>
    <property type="match status" value="1"/>
</dbReference>
<dbReference type="CDD" id="cd06170">
    <property type="entry name" value="LuxR_C_like"/>
    <property type="match status" value="1"/>
</dbReference>
<evidence type="ECO:0000256" key="2">
    <source>
        <dbReference type="ARBA" id="ARBA00023125"/>
    </source>
</evidence>
<dbReference type="InterPro" id="IPR001789">
    <property type="entry name" value="Sig_transdc_resp-reg_receiver"/>
</dbReference>
<organism evidence="6 7">
    <name type="scientific">Anaerococcus lactolyticus S7-1-13</name>
    <dbReference type="NCBI Taxonomy" id="1284686"/>
    <lineage>
        <taxon>Bacteria</taxon>
        <taxon>Bacillati</taxon>
        <taxon>Bacillota</taxon>
        <taxon>Tissierellia</taxon>
        <taxon>Tissierellales</taxon>
        <taxon>Peptoniphilaceae</taxon>
        <taxon>Anaerococcus</taxon>
    </lineage>
</organism>
<dbReference type="GO" id="GO:0000160">
    <property type="term" value="P:phosphorelay signal transduction system"/>
    <property type="evidence" value="ECO:0007669"/>
    <property type="project" value="InterPro"/>
</dbReference>
<evidence type="ECO:0000313" key="7">
    <source>
        <dbReference type="Proteomes" id="UP000029579"/>
    </source>
</evidence>
<dbReference type="InterPro" id="IPR058245">
    <property type="entry name" value="NreC/VraR/RcsB-like_REC"/>
</dbReference>
<dbReference type="InterPro" id="IPR036388">
    <property type="entry name" value="WH-like_DNA-bd_sf"/>
</dbReference>
<proteinExistence type="predicted"/>
<dbReference type="SUPFAM" id="SSF46894">
    <property type="entry name" value="C-terminal effector domain of the bipartite response regulators"/>
    <property type="match status" value="1"/>
</dbReference>
<feature type="domain" description="HTH luxR-type" evidence="4">
    <location>
        <begin position="126"/>
        <end position="191"/>
    </location>
</feature>
<evidence type="ECO:0008006" key="8">
    <source>
        <dbReference type="Google" id="ProtNLM"/>
    </source>
</evidence>
<dbReference type="RefSeq" id="WP_037328605.1">
    <property type="nucleotide sequence ID" value="NZ_JRMW01000041.1"/>
</dbReference>
<dbReference type="PRINTS" id="PR00038">
    <property type="entry name" value="HTHLUXR"/>
</dbReference>
<dbReference type="Pfam" id="PF00072">
    <property type="entry name" value="Response_reg"/>
    <property type="match status" value="1"/>
</dbReference>
<dbReference type="Gene3D" id="3.40.50.2300">
    <property type="match status" value="1"/>
</dbReference>
<keyword evidence="2" id="KW-0238">DNA-binding</keyword>
<evidence type="ECO:0000256" key="3">
    <source>
        <dbReference type="PROSITE-ProRule" id="PRU00169"/>
    </source>
</evidence>
<dbReference type="OrthoDB" id="9759232at2"/>
<protein>
    <recommendedName>
        <fullName evidence="8">LuxR family transcriptional regulator</fullName>
    </recommendedName>
</protein>
<dbReference type="SUPFAM" id="SSF52172">
    <property type="entry name" value="CheY-like"/>
    <property type="match status" value="1"/>
</dbReference>
<feature type="domain" description="Response regulatory" evidence="5">
    <location>
        <begin position="2"/>
        <end position="118"/>
    </location>
</feature>
<dbReference type="GO" id="GO:0003677">
    <property type="term" value="F:DNA binding"/>
    <property type="evidence" value="ECO:0007669"/>
    <property type="project" value="UniProtKB-KW"/>
</dbReference>
<dbReference type="Pfam" id="PF00196">
    <property type="entry name" value="GerE"/>
    <property type="match status" value="1"/>
</dbReference>
<evidence type="ECO:0000256" key="1">
    <source>
        <dbReference type="ARBA" id="ARBA00022553"/>
    </source>
</evidence>
<sequence>MKIIILDDHKIFGESLRALLMENAEISQCDFVSAIEEFYKKIETDSYDICLLDINLDKNSGFDVLKNLRAKKFGFKILILSSYTNPIYKKKALDLGAAGYISKSIDSKSLIEKICQINNGFSFTNEKHFENPLTKREEEVLKALITGKTNTQIAKGLYISERTLYHHIENIYNKLKVENKVELYGKALELGYVDRF</sequence>
<dbReference type="PANTHER" id="PTHR45566">
    <property type="entry name" value="HTH-TYPE TRANSCRIPTIONAL REGULATOR YHJB-RELATED"/>
    <property type="match status" value="1"/>
</dbReference>
<dbReference type="InterPro" id="IPR051015">
    <property type="entry name" value="EvgA-like"/>
</dbReference>
<dbReference type="eggNOG" id="COG2197">
    <property type="taxonomic scope" value="Bacteria"/>
</dbReference>
<comment type="caution">
    <text evidence="6">The sequence shown here is derived from an EMBL/GenBank/DDBJ whole genome shotgun (WGS) entry which is preliminary data.</text>
</comment>
<evidence type="ECO:0000259" key="5">
    <source>
        <dbReference type="PROSITE" id="PS50110"/>
    </source>
</evidence>
<dbReference type="Gene3D" id="1.10.10.10">
    <property type="entry name" value="Winged helix-like DNA-binding domain superfamily/Winged helix DNA-binding domain"/>
    <property type="match status" value="1"/>
</dbReference>
<dbReference type="GO" id="GO:0006355">
    <property type="term" value="P:regulation of DNA-templated transcription"/>
    <property type="evidence" value="ECO:0007669"/>
    <property type="project" value="InterPro"/>
</dbReference>
<dbReference type="AlphaFoldDB" id="A0A095X0A6"/>
<reference evidence="6 7" key="1">
    <citation type="submission" date="2014-07" db="EMBL/GenBank/DDBJ databases">
        <authorList>
            <person name="McCorrison J."/>
            <person name="Sanka R."/>
            <person name="Torralba M."/>
            <person name="Gillis M."/>
            <person name="Haft D.H."/>
            <person name="Methe B."/>
            <person name="Sutton G."/>
            <person name="Nelson K.E."/>
        </authorList>
    </citation>
    <scope>NUCLEOTIDE SEQUENCE [LARGE SCALE GENOMIC DNA]</scope>
    <source>
        <strain evidence="6 7">S7-1-13</strain>
    </source>
</reference>
<evidence type="ECO:0000313" key="6">
    <source>
        <dbReference type="EMBL" id="KGF03253.1"/>
    </source>
</evidence>
<dbReference type="PANTHER" id="PTHR45566:SF1">
    <property type="entry name" value="HTH-TYPE TRANSCRIPTIONAL REGULATOR YHJB-RELATED"/>
    <property type="match status" value="1"/>
</dbReference>
<dbReference type="PROSITE" id="PS50110">
    <property type="entry name" value="RESPONSE_REGULATORY"/>
    <property type="match status" value="1"/>
</dbReference>
<name>A0A095X0A6_9FIRM</name>
<dbReference type="PROSITE" id="PS50043">
    <property type="entry name" value="HTH_LUXR_2"/>
    <property type="match status" value="1"/>
</dbReference>
<dbReference type="InterPro" id="IPR000792">
    <property type="entry name" value="Tscrpt_reg_LuxR_C"/>
</dbReference>
<accession>A0A095X0A6</accession>
<dbReference type="SMART" id="SM00448">
    <property type="entry name" value="REC"/>
    <property type="match status" value="1"/>
</dbReference>
<dbReference type="EMBL" id="JRMW01000041">
    <property type="protein sequence ID" value="KGF03253.1"/>
    <property type="molecule type" value="Genomic_DNA"/>
</dbReference>
<gene>
    <name evidence="6" type="ORF">HMPREF1630_08210</name>
</gene>
<evidence type="ECO:0000259" key="4">
    <source>
        <dbReference type="PROSITE" id="PS50043"/>
    </source>
</evidence>
<dbReference type="CDD" id="cd17535">
    <property type="entry name" value="REC_NarL-like"/>
    <property type="match status" value="1"/>
</dbReference>